<reference evidence="1" key="1">
    <citation type="journal article" date="2021" name="Environ. Microbiol.">
        <title>Gene family expansions and transcriptome signatures uncover fungal adaptations to wood decay.</title>
        <authorList>
            <person name="Hage H."/>
            <person name="Miyauchi S."/>
            <person name="Viragh M."/>
            <person name="Drula E."/>
            <person name="Min B."/>
            <person name="Chaduli D."/>
            <person name="Navarro D."/>
            <person name="Favel A."/>
            <person name="Norest M."/>
            <person name="Lesage-Meessen L."/>
            <person name="Balint B."/>
            <person name="Merenyi Z."/>
            <person name="de Eugenio L."/>
            <person name="Morin E."/>
            <person name="Martinez A.T."/>
            <person name="Baldrian P."/>
            <person name="Stursova M."/>
            <person name="Martinez M.J."/>
            <person name="Novotny C."/>
            <person name="Magnuson J.K."/>
            <person name="Spatafora J.W."/>
            <person name="Maurice S."/>
            <person name="Pangilinan J."/>
            <person name="Andreopoulos W."/>
            <person name="LaButti K."/>
            <person name="Hundley H."/>
            <person name="Na H."/>
            <person name="Kuo A."/>
            <person name="Barry K."/>
            <person name="Lipzen A."/>
            <person name="Henrissat B."/>
            <person name="Riley R."/>
            <person name="Ahrendt S."/>
            <person name="Nagy L.G."/>
            <person name="Grigoriev I.V."/>
            <person name="Martin F."/>
            <person name="Rosso M.N."/>
        </authorList>
    </citation>
    <scope>NUCLEOTIDE SEQUENCE</scope>
    <source>
        <strain evidence="1">CBS 384.51</strain>
    </source>
</reference>
<protein>
    <submittedName>
        <fullName evidence="1">FMN-linked oxidoreductase</fullName>
    </submittedName>
</protein>
<organism evidence="1 2">
    <name type="scientific">Irpex rosettiformis</name>
    <dbReference type="NCBI Taxonomy" id="378272"/>
    <lineage>
        <taxon>Eukaryota</taxon>
        <taxon>Fungi</taxon>
        <taxon>Dikarya</taxon>
        <taxon>Basidiomycota</taxon>
        <taxon>Agaricomycotina</taxon>
        <taxon>Agaricomycetes</taxon>
        <taxon>Polyporales</taxon>
        <taxon>Irpicaceae</taxon>
        <taxon>Irpex</taxon>
    </lineage>
</organism>
<keyword evidence="2" id="KW-1185">Reference proteome</keyword>
<evidence type="ECO:0000313" key="1">
    <source>
        <dbReference type="EMBL" id="KAI0088267.1"/>
    </source>
</evidence>
<gene>
    <name evidence="1" type="ORF">BDY19DRAFT_950014</name>
</gene>
<dbReference type="Proteomes" id="UP001055072">
    <property type="component" value="Unassembled WGS sequence"/>
</dbReference>
<name>A0ACB8U1N3_9APHY</name>
<proteinExistence type="predicted"/>
<evidence type="ECO:0000313" key="2">
    <source>
        <dbReference type="Proteomes" id="UP001055072"/>
    </source>
</evidence>
<dbReference type="EMBL" id="MU274914">
    <property type="protein sequence ID" value="KAI0088267.1"/>
    <property type="molecule type" value="Genomic_DNA"/>
</dbReference>
<accession>A0ACB8U1N3</accession>
<comment type="caution">
    <text evidence="1">The sequence shown here is derived from an EMBL/GenBank/DDBJ whole genome shotgun (WGS) entry which is preliminary data.</text>
</comment>
<sequence>MSTPKLFTPAKVGDITTQHRVVLAPLTRLRADDKHVPTDLIVEHYAERAAVRGTLLITEATFIAPQAGGVAMVPGIWSQEQIAGWKKVVDAVHERGSFIYLQLWALGRAASPDQLEKEGPYPYVSASDVQLTGRPFPPRPLTVEEIKEYISLYATAASNAVHGAGFDGVEIHGANSYLVDQFIQDVSNKRTDEYGGSIEKRARFALEVVDAVVAKIGAEKTGIRLSPWNRFQDMRMKEPIPQFRYVVQQIAERQPNLAFLHVVEPRVQGSEDCEVPAGESNDFIREIWQPRPLISAGGYNRELAIEIAEKKGDLIAFGRHYISNPDLPLRLKKNLPLTKYDRSKFYNAGDALGYVDYPYAPENEPELGKVPLILSSI</sequence>